<name>A0A642V626_9ASCO</name>
<reference evidence="5" key="1">
    <citation type="journal article" date="2019" name="G3 (Bethesda)">
        <title>Genome Assemblies of Two Rare Opportunistic Yeast Pathogens: Diutina rugosa (syn. Candida rugosa) and Trichomonascus ciferrii (syn. Candida ciferrii).</title>
        <authorList>
            <person name="Mixao V."/>
            <person name="Saus E."/>
            <person name="Hansen A.P."/>
            <person name="Lass-Florl C."/>
            <person name="Gabaldon T."/>
        </authorList>
    </citation>
    <scope>NUCLEOTIDE SEQUENCE</scope>
    <source>
        <strain evidence="5">CBS 4856</strain>
    </source>
</reference>
<dbReference type="InterPro" id="IPR036188">
    <property type="entry name" value="FAD/NAD-bd_sf"/>
</dbReference>
<dbReference type="GO" id="GO:0004499">
    <property type="term" value="F:N,N-dimethylaniline monooxygenase activity"/>
    <property type="evidence" value="ECO:0007669"/>
    <property type="project" value="InterPro"/>
</dbReference>
<evidence type="ECO:0000256" key="1">
    <source>
        <dbReference type="ARBA" id="ARBA00010139"/>
    </source>
</evidence>
<keyword evidence="4" id="KW-0560">Oxidoreductase</keyword>
<dbReference type="AlphaFoldDB" id="A0A642V626"/>
<dbReference type="InterPro" id="IPR020946">
    <property type="entry name" value="Flavin_mOase-like"/>
</dbReference>
<dbReference type="SUPFAM" id="SSF51905">
    <property type="entry name" value="FAD/NAD(P)-binding domain"/>
    <property type="match status" value="2"/>
</dbReference>
<dbReference type="Gene3D" id="3.50.50.60">
    <property type="entry name" value="FAD/NAD(P)-binding domain"/>
    <property type="match status" value="3"/>
</dbReference>
<comment type="similarity">
    <text evidence="1">Belongs to the FAD-binding monooxygenase family.</text>
</comment>
<dbReference type="PANTHER" id="PTHR42877">
    <property type="entry name" value="L-ORNITHINE N(5)-MONOOXYGENASE-RELATED"/>
    <property type="match status" value="1"/>
</dbReference>
<dbReference type="GO" id="GO:0050661">
    <property type="term" value="F:NADP binding"/>
    <property type="evidence" value="ECO:0007669"/>
    <property type="project" value="InterPro"/>
</dbReference>
<keyword evidence="3" id="KW-0274">FAD</keyword>
<dbReference type="InterPro" id="IPR051209">
    <property type="entry name" value="FAD-bind_Monooxygenase_sf"/>
</dbReference>
<protein>
    <recommendedName>
        <fullName evidence="7">FAD/NAD(P)-binding domain-containing protein</fullName>
    </recommendedName>
</protein>
<dbReference type="OrthoDB" id="74360at2759"/>
<evidence type="ECO:0000313" key="6">
    <source>
        <dbReference type="Proteomes" id="UP000761534"/>
    </source>
</evidence>
<gene>
    <name evidence="5" type="ORF">TRICI_002367</name>
</gene>
<dbReference type="VEuPathDB" id="FungiDB:TRICI_002367"/>
<keyword evidence="2" id="KW-0285">Flavoprotein</keyword>
<evidence type="ECO:0000256" key="4">
    <source>
        <dbReference type="ARBA" id="ARBA00023002"/>
    </source>
</evidence>
<proteinExistence type="inferred from homology"/>
<evidence type="ECO:0000256" key="2">
    <source>
        <dbReference type="ARBA" id="ARBA00022630"/>
    </source>
</evidence>
<evidence type="ECO:0000256" key="3">
    <source>
        <dbReference type="ARBA" id="ARBA00022827"/>
    </source>
</evidence>
<sequence>MTLGPFDNEEVLFARKQLRVVCVGAGMSGLYLAHKLQVEHQATTDYEGGWVDFQIYEKNPKVGGTWYENTYPGVACDVPAHVFAFSFETNPEYTQYFADGAEIQAYVERTTKKYELDRHVQLNSRVVESVWDDDKSVWNIKIEKSDGTVFSDCCDILINGSGILNKWKFPDVKGLHEFKGPLLHSANWDHSVDLENKTMLLIGNGSSAIQILPEIQKKAKHVYNVIRNATWIQPRSGIDLRDENRKYTPEEIEFYRNHPEEIEKFQKTVLDDFDHFTYCMLRMGPGQKDIQEEYTQVMKERLHNKPELIDKFVPKYNTGCRRLTPGFGYLEALQKPNVEPLFTSIKEVNSTGVVVSDPENGERQLDVDVLICATGFDVSFNPYWPIYGTRGISLAEQWKEVPKAYLSVTASNMPNYFIYNGPNFPASHGSVPLALSIETEHFYKWLDKMSKERIRTIMPKDEIVQQSWEFFQYRLQQSVFASNCTSWYKKSEDQGGIITAMYPGTMKHFEKLLENIRPEDYNISYDHPQNIFYFFGSGRTADETAVPNPYMHEKEPPVTAIANGAAKAHS</sequence>
<evidence type="ECO:0008006" key="7">
    <source>
        <dbReference type="Google" id="ProtNLM"/>
    </source>
</evidence>
<dbReference type="PANTHER" id="PTHR42877:SF2">
    <property type="entry name" value="FAD_NAD(P)-BINDING DOMAIN-CONTAINING PROTEIN"/>
    <property type="match status" value="1"/>
</dbReference>
<accession>A0A642V626</accession>
<dbReference type="GO" id="GO:0050660">
    <property type="term" value="F:flavin adenine dinucleotide binding"/>
    <property type="evidence" value="ECO:0007669"/>
    <property type="project" value="InterPro"/>
</dbReference>
<dbReference type="Pfam" id="PF00743">
    <property type="entry name" value="FMO-like"/>
    <property type="match status" value="1"/>
</dbReference>
<organism evidence="5 6">
    <name type="scientific">Trichomonascus ciferrii</name>
    <dbReference type="NCBI Taxonomy" id="44093"/>
    <lineage>
        <taxon>Eukaryota</taxon>
        <taxon>Fungi</taxon>
        <taxon>Dikarya</taxon>
        <taxon>Ascomycota</taxon>
        <taxon>Saccharomycotina</taxon>
        <taxon>Dipodascomycetes</taxon>
        <taxon>Dipodascales</taxon>
        <taxon>Trichomonascaceae</taxon>
        <taxon>Trichomonascus</taxon>
        <taxon>Trichomonascus ciferrii complex</taxon>
    </lineage>
</organism>
<dbReference type="EMBL" id="SWFS01000162">
    <property type="protein sequence ID" value="KAA8915488.1"/>
    <property type="molecule type" value="Genomic_DNA"/>
</dbReference>
<evidence type="ECO:0000313" key="5">
    <source>
        <dbReference type="EMBL" id="KAA8915488.1"/>
    </source>
</evidence>
<keyword evidence="6" id="KW-1185">Reference proteome</keyword>
<comment type="caution">
    <text evidence="5">The sequence shown here is derived from an EMBL/GenBank/DDBJ whole genome shotgun (WGS) entry which is preliminary data.</text>
</comment>
<dbReference type="Proteomes" id="UP000761534">
    <property type="component" value="Unassembled WGS sequence"/>
</dbReference>